<dbReference type="Proteomes" id="UP000299102">
    <property type="component" value="Unassembled WGS sequence"/>
</dbReference>
<evidence type="ECO:0000313" key="1">
    <source>
        <dbReference type="EMBL" id="GBP46267.1"/>
    </source>
</evidence>
<reference evidence="1 2" key="1">
    <citation type="journal article" date="2019" name="Commun. Biol.">
        <title>The bagworm genome reveals a unique fibroin gene that provides high tensile strength.</title>
        <authorList>
            <person name="Kono N."/>
            <person name="Nakamura H."/>
            <person name="Ohtoshi R."/>
            <person name="Tomita M."/>
            <person name="Numata K."/>
            <person name="Arakawa K."/>
        </authorList>
    </citation>
    <scope>NUCLEOTIDE SEQUENCE [LARGE SCALE GENOMIC DNA]</scope>
</reference>
<keyword evidence="2" id="KW-1185">Reference proteome</keyword>
<dbReference type="AlphaFoldDB" id="A0A4C1W812"/>
<proteinExistence type="predicted"/>
<protein>
    <submittedName>
        <fullName evidence="1">Uncharacterized protein</fullName>
    </submittedName>
</protein>
<name>A0A4C1W812_EUMVA</name>
<gene>
    <name evidence="1" type="ORF">EVAR_30396_1</name>
</gene>
<organism evidence="1 2">
    <name type="scientific">Eumeta variegata</name>
    <name type="common">Bagworm moth</name>
    <name type="synonym">Eumeta japonica</name>
    <dbReference type="NCBI Taxonomy" id="151549"/>
    <lineage>
        <taxon>Eukaryota</taxon>
        <taxon>Metazoa</taxon>
        <taxon>Ecdysozoa</taxon>
        <taxon>Arthropoda</taxon>
        <taxon>Hexapoda</taxon>
        <taxon>Insecta</taxon>
        <taxon>Pterygota</taxon>
        <taxon>Neoptera</taxon>
        <taxon>Endopterygota</taxon>
        <taxon>Lepidoptera</taxon>
        <taxon>Glossata</taxon>
        <taxon>Ditrysia</taxon>
        <taxon>Tineoidea</taxon>
        <taxon>Psychidae</taxon>
        <taxon>Oiketicinae</taxon>
        <taxon>Eumeta</taxon>
    </lineage>
</organism>
<dbReference type="EMBL" id="BGZK01000480">
    <property type="protein sequence ID" value="GBP46267.1"/>
    <property type="molecule type" value="Genomic_DNA"/>
</dbReference>
<sequence length="72" mass="8131">MVVTKPESDKCKQVQRSYTILSFLIRSSRSLHVGRLNLAGIYTPTTLKRPTVGRTTAAFKTLTTPYAFDPYH</sequence>
<accession>A0A4C1W812</accession>
<evidence type="ECO:0000313" key="2">
    <source>
        <dbReference type="Proteomes" id="UP000299102"/>
    </source>
</evidence>
<comment type="caution">
    <text evidence="1">The sequence shown here is derived from an EMBL/GenBank/DDBJ whole genome shotgun (WGS) entry which is preliminary data.</text>
</comment>